<organism evidence="1 2">
    <name type="scientific">Quillaja saponaria</name>
    <name type="common">Soap bark tree</name>
    <dbReference type="NCBI Taxonomy" id="32244"/>
    <lineage>
        <taxon>Eukaryota</taxon>
        <taxon>Viridiplantae</taxon>
        <taxon>Streptophyta</taxon>
        <taxon>Embryophyta</taxon>
        <taxon>Tracheophyta</taxon>
        <taxon>Spermatophyta</taxon>
        <taxon>Magnoliopsida</taxon>
        <taxon>eudicotyledons</taxon>
        <taxon>Gunneridae</taxon>
        <taxon>Pentapetalae</taxon>
        <taxon>rosids</taxon>
        <taxon>fabids</taxon>
        <taxon>Fabales</taxon>
        <taxon>Quillajaceae</taxon>
        <taxon>Quillaja</taxon>
    </lineage>
</organism>
<dbReference type="Proteomes" id="UP001163823">
    <property type="component" value="Chromosome 3"/>
</dbReference>
<keyword evidence="2" id="KW-1185">Reference proteome</keyword>
<sequence>ENRSILYSVQKGKREELVPNNLNFDSSTKDITYIPCIFDTCHARNSHVTKVTQSPTYTHFDVCSRKKSSFSLSSSLKFGRQKFTFARIIYKLRNRVLHLSFLLHFHLKKKLLLF</sequence>
<evidence type="ECO:0000313" key="2">
    <source>
        <dbReference type="Proteomes" id="UP001163823"/>
    </source>
</evidence>
<dbReference type="AlphaFoldDB" id="A0AAD7VFW4"/>
<name>A0AAD7VFW4_QUISA</name>
<dbReference type="EMBL" id="JARAOO010000003">
    <property type="protein sequence ID" value="KAJ7974020.1"/>
    <property type="molecule type" value="Genomic_DNA"/>
</dbReference>
<protein>
    <submittedName>
        <fullName evidence="1">Uncharacterized protein</fullName>
    </submittedName>
</protein>
<evidence type="ECO:0000313" key="1">
    <source>
        <dbReference type="EMBL" id="KAJ7974020.1"/>
    </source>
</evidence>
<reference evidence="1" key="1">
    <citation type="journal article" date="2023" name="Science">
        <title>Elucidation of the pathway for biosynthesis of saponin adjuvants from the soapbark tree.</title>
        <authorList>
            <person name="Reed J."/>
            <person name="Orme A."/>
            <person name="El-Demerdash A."/>
            <person name="Owen C."/>
            <person name="Martin L.B.B."/>
            <person name="Misra R.C."/>
            <person name="Kikuchi S."/>
            <person name="Rejzek M."/>
            <person name="Martin A.C."/>
            <person name="Harkess A."/>
            <person name="Leebens-Mack J."/>
            <person name="Louveau T."/>
            <person name="Stephenson M.J."/>
            <person name="Osbourn A."/>
        </authorList>
    </citation>
    <scope>NUCLEOTIDE SEQUENCE</scope>
    <source>
        <strain evidence="1">S10</strain>
    </source>
</reference>
<comment type="caution">
    <text evidence="1">The sequence shown here is derived from an EMBL/GenBank/DDBJ whole genome shotgun (WGS) entry which is preliminary data.</text>
</comment>
<accession>A0AAD7VFW4</accession>
<proteinExistence type="predicted"/>
<gene>
    <name evidence="1" type="ORF">O6P43_004160</name>
</gene>
<dbReference type="KEGG" id="qsa:O6P43_004160"/>
<feature type="non-terminal residue" evidence="1">
    <location>
        <position position="1"/>
    </location>
</feature>